<organism evidence="1 2">
    <name type="scientific">Chryseobacterium piscicola</name>
    <dbReference type="NCBI Taxonomy" id="551459"/>
    <lineage>
        <taxon>Bacteria</taxon>
        <taxon>Pseudomonadati</taxon>
        <taxon>Bacteroidota</taxon>
        <taxon>Flavobacteriia</taxon>
        <taxon>Flavobacteriales</taxon>
        <taxon>Weeksellaceae</taxon>
        <taxon>Chryseobacterium group</taxon>
        <taxon>Chryseobacterium</taxon>
    </lineage>
</organism>
<dbReference type="Proteomes" id="UP000186246">
    <property type="component" value="Unassembled WGS sequence"/>
</dbReference>
<dbReference type="AlphaFoldDB" id="A0A1N7KDD9"/>
<evidence type="ECO:0000313" key="2">
    <source>
        <dbReference type="Proteomes" id="UP000186246"/>
    </source>
</evidence>
<accession>A0A1N7KDD9</accession>
<gene>
    <name evidence="1" type="ORF">SAMN05421796_101471</name>
</gene>
<name>A0A1N7KDD9_9FLAO</name>
<reference evidence="2" key="1">
    <citation type="submission" date="2017-01" db="EMBL/GenBank/DDBJ databases">
        <authorList>
            <person name="Varghese N."/>
            <person name="Submissions S."/>
        </authorList>
    </citation>
    <scope>NUCLEOTIDE SEQUENCE [LARGE SCALE GENOMIC DNA]</scope>
    <source>
        <strain evidence="2">DSM 21068</strain>
    </source>
</reference>
<sequence length="32" mass="4049">MIFKKFLNLEYNRTFIFVYGRTLFYNTERLLP</sequence>
<evidence type="ECO:0000313" key="1">
    <source>
        <dbReference type="EMBL" id="SIS59572.1"/>
    </source>
</evidence>
<proteinExistence type="predicted"/>
<dbReference type="EMBL" id="FTOJ01000001">
    <property type="protein sequence ID" value="SIS59572.1"/>
    <property type="molecule type" value="Genomic_DNA"/>
</dbReference>
<protein>
    <submittedName>
        <fullName evidence="1">Uncharacterized protein</fullName>
    </submittedName>
</protein>